<feature type="transmembrane region" description="Helical" evidence="2">
    <location>
        <begin position="12"/>
        <end position="30"/>
    </location>
</feature>
<dbReference type="Proteomes" id="UP000460298">
    <property type="component" value="Unassembled WGS sequence"/>
</dbReference>
<gene>
    <name evidence="3" type="ORF">F9K24_21275</name>
</gene>
<feature type="region of interest" description="Disordered" evidence="1">
    <location>
        <begin position="90"/>
        <end position="133"/>
    </location>
</feature>
<organism evidence="3 4">
    <name type="scientific">Leptonema illini</name>
    <dbReference type="NCBI Taxonomy" id="183"/>
    <lineage>
        <taxon>Bacteria</taxon>
        <taxon>Pseudomonadati</taxon>
        <taxon>Spirochaetota</taxon>
        <taxon>Spirochaetia</taxon>
        <taxon>Leptospirales</taxon>
        <taxon>Leptospiraceae</taxon>
        <taxon>Leptonema</taxon>
    </lineage>
</organism>
<reference evidence="3 4" key="1">
    <citation type="submission" date="2019-10" db="EMBL/GenBank/DDBJ databases">
        <title>Extracellular Electron Transfer in a Candidatus Methanoperedens spp. Enrichment Culture.</title>
        <authorList>
            <person name="Berger S."/>
            <person name="Rangel Shaw D."/>
            <person name="Berben T."/>
            <person name="In 'T Zandt M."/>
            <person name="Frank J."/>
            <person name="Reimann J."/>
            <person name="Jetten M.S.M."/>
            <person name="Welte C.U."/>
        </authorList>
    </citation>
    <scope>NUCLEOTIDE SEQUENCE [LARGE SCALE GENOMIC DNA]</scope>
    <source>
        <strain evidence="3">SB12</strain>
    </source>
</reference>
<name>A0A833LX49_9LEPT</name>
<evidence type="ECO:0008006" key="5">
    <source>
        <dbReference type="Google" id="ProtNLM"/>
    </source>
</evidence>
<keyword evidence="2" id="KW-0472">Membrane</keyword>
<sequence>MYGLNLKSIQNVVFAVTILWLVVPTDIILADRVALKSGMVYHDVKAEPTGNAHRISFSNGMIKFIPNSQIRSVRPGPLTWQFPYRPPVQKPLPLPEKKPENTPVETPETQIRKRPDELRKPPETTPEETWHPGKGWGPVLKSAILPGWGQYSIGEKRNGTLFAASSLIVFYRYWTLRQQHAAAEADYNDPVPVAAIAAQSQTGAFTVLDVTAMNLFYLSEKERRVYRLQNEGNTMLGLFTFLWGWNMLDISCRGPLMERCRRPFSRTGEQSRLLDFVPGFYWYRDTVSASVTFFL</sequence>
<comment type="caution">
    <text evidence="3">The sequence shown here is derived from an EMBL/GenBank/DDBJ whole genome shotgun (WGS) entry which is preliminary data.</text>
</comment>
<keyword evidence="2" id="KW-0812">Transmembrane</keyword>
<dbReference type="EMBL" id="WBUI01000040">
    <property type="protein sequence ID" value="KAB2928979.1"/>
    <property type="molecule type" value="Genomic_DNA"/>
</dbReference>
<evidence type="ECO:0000256" key="2">
    <source>
        <dbReference type="SAM" id="Phobius"/>
    </source>
</evidence>
<protein>
    <recommendedName>
        <fullName evidence="5">DUF5683 domain-containing protein</fullName>
    </recommendedName>
</protein>
<evidence type="ECO:0000256" key="1">
    <source>
        <dbReference type="SAM" id="MobiDB-lite"/>
    </source>
</evidence>
<dbReference type="AlphaFoldDB" id="A0A833LX49"/>
<accession>A0A833LX49</accession>
<evidence type="ECO:0000313" key="4">
    <source>
        <dbReference type="Proteomes" id="UP000460298"/>
    </source>
</evidence>
<proteinExistence type="predicted"/>
<keyword evidence="2" id="KW-1133">Transmembrane helix</keyword>
<feature type="compositionally biased region" description="Basic and acidic residues" evidence="1">
    <location>
        <begin position="110"/>
        <end position="122"/>
    </location>
</feature>
<evidence type="ECO:0000313" key="3">
    <source>
        <dbReference type="EMBL" id="KAB2928979.1"/>
    </source>
</evidence>